<accession>A0ABS6RY83</accession>
<keyword evidence="2" id="KW-1133">Transmembrane helix</keyword>
<dbReference type="CDD" id="cd12914">
    <property type="entry name" value="PDC1_DGC_like"/>
    <property type="match status" value="1"/>
</dbReference>
<dbReference type="Pfam" id="PF00989">
    <property type="entry name" value="PAS"/>
    <property type="match status" value="1"/>
</dbReference>
<dbReference type="Pfam" id="PF13426">
    <property type="entry name" value="PAS_9"/>
    <property type="match status" value="1"/>
</dbReference>
<feature type="domain" description="PAC" evidence="4">
    <location>
        <begin position="520"/>
        <end position="572"/>
    </location>
</feature>
<dbReference type="CDD" id="cd00130">
    <property type="entry name" value="PAS"/>
    <property type="match status" value="2"/>
</dbReference>
<dbReference type="RefSeq" id="WP_218252204.1">
    <property type="nucleotide sequence ID" value="NZ_JABXWD010000123.1"/>
</dbReference>
<gene>
    <name evidence="5" type="ORF">HWQ67_08230</name>
</gene>
<dbReference type="PANTHER" id="PTHR44757">
    <property type="entry name" value="DIGUANYLATE CYCLASE DGCP"/>
    <property type="match status" value="1"/>
</dbReference>
<feature type="domain" description="PAC" evidence="4">
    <location>
        <begin position="391"/>
        <end position="445"/>
    </location>
</feature>
<keyword evidence="2" id="KW-0472">Membrane</keyword>
<dbReference type="InterPro" id="IPR000700">
    <property type="entry name" value="PAS-assoc_C"/>
</dbReference>
<evidence type="ECO:0000313" key="6">
    <source>
        <dbReference type="Proteomes" id="UP001196980"/>
    </source>
</evidence>
<feature type="domain" description="PAS" evidence="3">
    <location>
        <begin position="320"/>
        <end position="377"/>
    </location>
</feature>
<comment type="caution">
    <text evidence="5">The sequence shown here is derived from an EMBL/GenBank/DDBJ whole genome shotgun (WGS) entry which is preliminary data.</text>
</comment>
<dbReference type="PROSITE" id="PS50112">
    <property type="entry name" value="PAS"/>
    <property type="match status" value="2"/>
</dbReference>
<evidence type="ECO:0000259" key="4">
    <source>
        <dbReference type="PROSITE" id="PS50113"/>
    </source>
</evidence>
<reference evidence="5 6" key="1">
    <citation type="journal article" date="2020" name="J Geophys Res Biogeosci">
        <title>Magnetotaxis as an Adaptation to Enable Bacterial Shuttling of Microbial Sulfur and Sulfur Cycling Across Aquatic Oxic#Anoxic Interfaces.</title>
        <authorList>
            <person name="Li J."/>
            <person name="Liu P."/>
            <person name="Wang J."/>
            <person name="Roberts A.P."/>
            <person name="Pan Y."/>
        </authorList>
    </citation>
    <scope>NUCLEOTIDE SEQUENCE [LARGE SCALE GENOMIC DNA]</scope>
    <source>
        <strain evidence="5 6">MYR-1_YQ</strain>
    </source>
</reference>
<protein>
    <submittedName>
        <fullName evidence="5">PAS domain S-box protein</fullName>
    </submittedName>
</protein>
<dbReference type="InterPro" id="IPR013767">
    <property type="entry name" value="PAS_fold"/>
</dbReference>
<feature type="domain" description="PAS" evidence="3">
    <location>
        <begin position="446"/>
        <end position="516"/>
    </location>
</feature>
<evidence type="ECO:0000256" key="1">
    <source>
        <dbReference type="SAM" id="Coils"/>
    </source>
</evidence>
<dbReference type="InterPro" id="IPR001610">
    <property type="entry name" value="PAC"/>
</dbReference>
<dbReference type="SMART" id="SM00091">
    <property type="entry name" value="PAS"/>
    <property type="match status" value="2"/>
</dbReference>
<dbReference type="PANTHER" id="PTHR44757:SF2">
    <property type="entry name" value="BIOFILM ARCHITECTURE MAINTENANCE PROTEIN MBAA"/>
    <property type="match status" value="1"/>
</dbReference>
<proteinExistence type="predicted"/>
<dbReference type="NCBIfam" id="TIGR00229">
    <property type="entry name" value="sensory_box"/>
    <property type="match status" value="2"/>
</dbReference>
<feature type="coiled-coil region" evidence="1">
    <location>
        <begin position="563"/>
        <end position="604"/>
    </location>
</feature>
<dbReference type="PROSITE" id="PS50113">
    <property type="entry name" value="PAC"/>
    <property type="match status" value="2"/>
</dbReference>
<name>A0ABS6RY83_9BACT</name>
<evidence type="ECO:0000259" key="3">
    <source>
        <dbReference type="PROSITE" id="PS50112"/>
    </source>
</evidence>
<feature type="transmembrane region" description="Helical" evidence="2">
    <location>
        <begin position="286"/>
        <end position="308"/>
    </location>
</feature>
<keyword evidence="6" id="KW-1185">Reference proteome</keyword>
<organism evidence="5 6">
    <name type="scientific">Candidatus Magnetobacterium casense</name>
    <dbReference type="NCBI Taxonomy" id="1455061"/>
    <lineage>
        <taxon>Bacteria</taxon>
        <taxon>Pseudomonadati</taxon>
        <taxon>Nitrospirota</taxon>
        <taxon>Thermodesulfovibrionia</taxon>
        <taxon>Thermodesulfovibrionales</taxon>
        <taxon>Candidatus Magnetobacteriaceae</taxon>
        <taxon>Candidatus Magnetobacterium</taxon>
    </lineage>
</organism>
<keyword evidence="2" id="KW-0812">Transmembrane</keyword>
<dbReference type="EMBL" id="JABXWD010000123">
    <property type="protein sequence ID" value="MBV6341571.1"/>
    <property type="molecule type" value="Genomic_DNA"/>
</dbReference>
<dbReference type="Proteomes" id="UP001196980">
    <property type="component" value="Unassembled WGS sequence"/>
</dbReference>
<dbReference type="SMART" id="SM00086">
    <property type="entry name" value="PAC"/>
    <property type="match status" value="2"/>
</dbReference>
<dbReference type="InterPro" id="IPR000014">
    <property type="entry name" value="PAS"/>
</dbReference>
<dbReference type="InterPro" id="IPR052155">
    <property type="entry name" value="Biofilm_reg_signaling"/>
</dbReference>
<evidence type="ECO:0000256" key="2">
    <source>
        <dbReference type="SAM" id="Phobius"/>
    </source>
</evidence>
<evidence type="ECO:0000313" key="5">
    <source>
        <dbReference type="EMBL" id="MBV6341571.1"/>
    </source>
</evidence>
<sequence>MAGALLTLFVVVHYIFRSAEDEQRTKTTQVLSDVVARLHAETMGGQAMGAAFLMGFNEPLIKDMAKEKLPRDHPDTLARMVAAKRLFNADGVFIVNAAGIIVAHESDVKRSTGMNMSARSYVKQAMTDKSSVYPAISISTGDKVFYIAAPIHEGDTHNTPVIGTLVIRMPADPVTSRYLQLLPGQALLISPEGIVFASTKFSWMYNATQSITKEHLGYIKQEKRYGKMFDDKTPEVLPIDITNASVNFDGHRYTINREFFDWNDLGGLWQLVVIQDTGGLVPALRITLAMLVTIAGYVVAGFLMFVILKQRFLNMQDDIRIKKLSSVVENSPLAVIITDTDGIIEYVNEAFVHITGYSASEATGRNPSILKSGFTPEKTYLSLWATVAAGRLWQDEFINRRKDGSLYTASSTITALSDQQGRIVNYVGMQEDITERKRMDEALRKSQQRLAFLVQNSPLGIIEWDINFRVITWNSAAEHIFGYTREETTGKQASELIIPEGMRAHADEVWLTLSKQRGVVSIDSENVTKDGQHITCHWYNVTLVDETGHPIGVTSIVDDITHSRKMETELRQYLQELERFTQLAVNREEKMISLKQEINTLREECGHAAKYKIVQ</sequence>
<keyword evidence="1" id="KW-0175">Coiled coil</keyword>